<evidence type="ECO:0000256" key="1">
    <source>
        <dbReference type="SAM" id="SignalP"/>
    </source>
</evidence>
<dbReference type="Proteomes" id="UP000708208">
    <property type="component" value="Unassembled WGS sequence"/>
</dbReference>
<accession>A0A8J2JR69</accession>
<feature type="signal peptide" evidence="1">
    <location>
        <begin position="1"/>
        <end position="27"/>
    </location>
</feature>
<sequence length="406" mass="45550">MGLICTSSEMLFVALFTFLLSFSGNNAKNSGSSETLSELVNQNDYMTTSQEVSREYSPETFSRLLLLLESMNASMTQLNQRLQIVETQTSNLTMELEGIKNWININSTETQADNVDRPDDLWILTMVTHAKSRLYSGENYKGKFEDYSSDTAPFKGGCYNLERLGGKIKSVDTYSKCVRLFSGSSCEGWSVAIYPGSGPAGNLLSSKLETVNSVGPCLPEEFQNASFKDTGKQMIVKNSSDFENFIPDEVEFYSLDCLHDSRTSLDSGISLDAYKLGPQNRVEFLQAMIYPKHLHIPQPNFDMENTDFFKSLDRHTGDVVGYGIPLALGGPANQTFNVFPQSSSGYEEWNRTNTGVTRYLERGRGYVEVALTFLYSGNLTSRPHAFYYWIQFGGDRNEVSYGRVRN</sequence>
<evidence type="ECO:0000313" key="2">
    <source>
        <dbReference type="EMBL" id="CAG7684239.1"/>
    </source>
</evidence>
<organism evidence="2 3">
    <name type="scientific">Allacma fusca</name>
    <dbReference type="NCBI Taxonomy" id="39272"/>
    <lineage>
        <taxon>Eukaryota</taxon>
        <taxon>Metazoa</taxon>
        <taxon>Ecdysozoa</taxon>
        <taxon>Arthropoda</taxon>
        <taxon>Hexapoda</taxon>
        <taxon>Collembola</taxon>
        <taxon>Symphypleona</taxon>
        <taxon>Sminthuridae</taxon>
        <taxon>Allacma</taxon>
    </lineage>
</organism>
<gene>
    <name evidence="2" type="ORF">AFUS01_LOCUS3064</name>
</gene>
<proteinExistence type="predicted"/>
<dbReference type="AlphaFoldDB" id="A0A8J2JR69"/>
<reference evidence="2" key="1">
    <citation type="submission" date="2021-06" db="EMBL/GenBank/DDBJ databases">
        <authorList>
            <person name="Hodson N. C."/>
            <person name="Mongue J. A."/>
            <person name="Jaron S. K."/>
        </authorList>
    </citation>
    <scope>NUCLEOTIDE SEQUENCE</scope>
</reference>
<dbReference type="OrthoDB" id="9973045at2759"/>
<comment type="caution">
    <text evidence="2">The sequence shown here is derived from an EMBL/GenBank/DDBJ whole genome shotgun (WGS) entry which is preliminary data.</text>
</comment>
<evidence type="ECO:0000313" key="3">
    <source>
        <dbReference type="Proteomes" id="UP000708208"/>
    </source>
</evidence>
<keyword evidence="3" id="KW-1185">Reference proteome</keyword>
<keyword evidence="1" id="KW-0732">Signal</keyword>
<name>A0A8J2JR69_9HEXA</name>
<protein>
    <submittedName>
        <fullName evidence="2">Uncharacterized protein</fullName>
    </submittedName>
</protein>
<feature type="chain" id="PRO_5035265351" evidence="1">
    <location>
        <begin position="28"/>
        <end position="406"/>
    </location>
</feature>
<dbReference type="EMBL" id="CAJVCH010018013">
    <property type="protein sequence ID" value="CAG7684239.1"/>
    <property type="molecule type" value="Genomic_DNA"/>
</dbReference>